<dbReference type="STRING" id="131310.A0A0N5A708"/>
<dbReference type="AlphaFoldDB" id="A0A0N5A708"/>
<dbReference type="WBParaSite" id="PTRK_0001779600.1">
    <property type="protein sequence ID" value="PTRK_0001779600.1"/>
    <property type="gene ID" value="PTRK_0001779600"/>
</dbReference>
<organism evidence="1 2">
    <name type="scientific">Parastrongyloides trichosuri</name>
    <name type="common">Possum-specific nematode worm</name>
    <dbReference type="NCBI Taxonomy" id="131310"/>
    <lineage>
        <taxon>Eukaryota</taxon>
        <taxon>Metazoa</taxon>
        <taxon>Ecdysozoa</taxon>
        <taxon>Nematoda</taxon>
        <taxon>Chromadorea</taxon>
        <taxon>Rhabditida</taxon>
        <taxon>Tylenchina</taxon>
        <taxon>Panagrolaimomorpha</taxon>
        <taxon>Strongyloidoidea</taxon>
        <taxon>Strongyloididae</taxon>
        <taxon>Parastrongyloides</taxon>
    </lineage>
</organism>
<reference evidence="2" key="1">
    <citation type="submission" date="2017-02" db="UniProtKB">
        <authorList>
            <consortium name="WormBaseParasite"/>
        </authorList>
    </citation>
    <scope>IDENTIFICATION</scope>
</reference>
<keyword evidence="1" id="KW-1185">Reference proteome</keyword>
<evidence type="ECO:0000313" key="2">
    <source>
        <dbReference type="WBParaSite" id="PTRK_0001779600.1"/>
    </source>
</evidence>
<sequence length="138" mass="15884">MFIFGEYQDCWDKNDFDLPSTNELEVTTKSVTGDCSTVVDVVLRDINGVSMFWPTIFVSDEFNSMPKNGIAMYKILCKRFYDNIISQKGITKVKKCAMIKSTCLDFFTTYGYMERVIRALPLDNWGNIGQFLSCNFNE</sequence>
<proteinExistence type="predicted"/>
<protein>
    <submittedName>
        <fullName evidence="2">Ulp1 protease family, C-terminal catalytic domain-containing protein</fullName>
    </submittedName>
</protein>
<accession>A0A0N5A708</accession>
<dbReference type="Proteomes" id="UP000038045">
    <property type="component" value="Unplaced"/>
</dbReference>
<name>A0A0N5A708_PARTI</name>
<evidence type="ECO:0000313" key="1">
    <source>
        <dbReference type="Proteomes" id="UP000038045"/>
    </source>
</evidence>